<dbReference type="InterPro" id="IPR011251">
    <property type="entry name" value="Luciferase-like_dom"/>
</dbReference>
<dbReference type="InterPro" id="IPR050564">
    <property type="entry name" value="F420-G6PD/mer"/>
</dbReference>
<name>A0A327M5Z0_9PROT</name>
<feature type="region of interest" description="Disordered" evidence="1">
    <location>
        <begin position="1"/>
        <end position="55"/>
    </location>
</feature>
<keyword evidence="4" id="KW-1185">Reference proteome</keyword>
<organism evidence="3 4">
    <name type="scientific">Roseicella frigidaeris</name>
    <dbReference type="NCBI Taxonomy" id="2230885"/>
    <lineage>
        <taxon>Bacteria</taxon>
        <taxon>Pseudomonadati</taxon>
        <taxon>Pseudomonadota</taxon>
        <taxon>Alphaproteobacteria</taxon>
        <taxon>Acetobacterales</taxon>
        <taxon>Roseomonadaceae</taxon>
        <taxon>Roseicella</taxon>
    </lineage>
</organism>
<dbReference type="Pfam" id="PF00296">
    <property type="entry name" value="Bac_luciferase"/>
    <property type="match status" value="1"/>
</dbReference>
<dbReference type="GO" id="GO:0016705">
    <property type="term" value="F:oxidoreductase activity, acting on paired donors, with incorporation or reduction of molecular oxygen"/>
    <property type="evidence" value="ECO:0007669"/>
    <property type="project" value="InterPro"/>
</dbReference>
<proteinExistence type="predicted"/>
<dbReference type="OrthoDB" id="5728724at2"/>
<dbReference type="SUPFAM" id="SSF51679">
    <property type="entry name" value="Bacterial luciferase-like"/>
    <property type="match status" value="1"/>
</dbReference>
<dbReference type="EMBL" id="QLIX01000007">
    <property type="protein sequence ID" value="RAI58711.1"/>
    <property type="molecule type" value="Genomic_DNA"/>
</dbReference>
<feature type="domain" description="Luciferase-like" evidence="2">
    <location>
        <begin position="74"/>
        <end position="292"/>
    </location>
</feature>
<dbReference type="AlphaFoldDB" id="A0A327M5Z0"/>
<evidence type="ECO:0000313" key="3">
    <source>
        <dbReference type="EMBL" id="RAI58711.1"/>
    </source>
</evidence>
<dbReference type="Proteomes" id="UP000249065">
    <property type="component" value="Unassembled WGS sequence"/>
</dbReference>
<dbReference type="Gene3D" id="3.20.20.30">
    <property type="entry name" value="Luciferase-like domain"/>
    <property type="match status" value="1"/>
</dbReference>
<reference evidence="4" key="1">
    <citation type="submission" date="2018-06" db="EMBL/GenBank/DDBJ databases">
        <authorList>
            <person name="Khan S.A."/>
        </authorList>
    </citation>
    <scope>NUCLEOTIDE SEQUENCE [LARGE SCALE GENOMIC DNA]</scope>
    <source>
        <strain evidence="4">DB-1506</strain>
    </source>
</reference>
<gene>
    <name evidence="3" type="ORF">DOO78_11530</name>
</gene>
<dbReference type="NCBIfam" id="TIGR03619">
    <property type="entry name" value="F420_Rv2161c"/>
    <property type="match status" value="1"/>
</dbReference>
<evidence type="ECO:0000256" key="1">
    <source>
        <dbReference type="SAM" id="MobiDB-lite"/>
    </source>
</evidence>
<accession>A0A327M5Z0</accession>
<dbReference type="PANTHER" id="PTHR43244">
    <property type="match status" value="1"/>
</dbReference>
<dbReference type="PANTHER" id="PTHR43244:SF2">
    <property type="entry name" value="CONSERVED HYPOTHETICAL ALANINE AND PROLINE-RICH PROTEIN"/>
    <property type="match status" value="1"/>
</dbReference>
<dbReference type="InterPro" id="IPR036661">
    <property type="entry name" value="Luciferase-like_sf"/>
</dbReference>
<protein>
    <submittedName>
        <fullName evidence="3">LLM class F420-dependent oxidoreductase</fullName>
    </submittedName>
</protein>
<comment type="caution">
    <text evidence="3">The sequence shown here is derived from an EMBL/GenBank/DDBJ whole genome shotgun (WGS) entry which is preliminary data.</text>
</comment>
<dbReference type="InterPro" id="IPR019921">
    <property type="entry name" value="Lucif-like_OxRdtase_Rv2161c"/>
</dbReference>
<evidence type="ECO:0000259" key="2">
    <source>
        <dbReference type="Pfam" id="PF00296"/>
    </source>
</evidence>
<sequence length="340" mass="37314">MPARRNSAASSPPRKGAGGRWSRSAARRRNRAAAAGPPGLPRRHRRASLSGNRGGKAMKIGAGMFFTDYSMHPAELARALEERGFESLWAPEHSHIPLGRKAAYPGGGELPKMYYDVMDPFVTLTAAAGATTTLRLGTGICLVVQRDPIQTAKLVASIDQVSGGRFLFGVGNGWNRDEIEDHGTVFETRHKLARERIEAMQAIWTQTKPEYQGEFVAFGPMMTWPKPVQTPHPPIIVGGAFPWGAKRAVRYGNGWMPHRVRQHYADVAALVPQFRALLAEAGRSEADCPVTIWGAKEDRDALLADRDLGIERVVVSLEAAKSDVILPQLDRWAKLVEAVR</sequence>
<evidence type="ECO:0000313" key="4">
    <source>
        <dbReference type="Proteomes" id="UP000249065"/>
    </source>
</evidence>